<proteinExistence type="predicted"/>
<organism evidence="1">
    <name type="scientific">Scylla olivacea</name>
    <name type="common">Orange mud crab</name>
    <name type="synonym">Cancer olivacea</name>
    <dbReference type="NCBI Taxonomy" id="85551"/>
    <lineage>
        <taxon>Eukaryota</taxon>
        <taxon>Metazoa</taxon>
        <taxon>Ecdysozoa</taxon>
        <taxon>Arthropoda</taxon>
        <taxon>Crustacea</taxon>
        <taxon>Multicrustacea</taxon>
        <taxon>Malacostraca</taxon>
        <taxon>Eumalacostraca</taxon>
        <taxon>Eucarida</taxon>
        <taxon>Decapoda</taxon>
        <taxon>Pleocyemata</taxon>
        <taxon>Brachyura</taxon>
        <taxon>Eubrachyura</taxon>
        <taxon>Portunoidea</taxon>
        <taxon>Portunidae</taxon>
        <taxon>Portuninae</taxon>
        <taxon>Scylla</taxon>
    </lineage>
</organism>
<sequence length="125" mass="14592">MSLRRKKGRQSKSKVKVMLIKFFDVRGIVHSEFLPQDQTINQQVYREILRRLLRSVREKRQESRQGNSCLLHHNNAPAHDALSIRQSLAEKNIAVLEHLPYLPDLDPCDFFSFPQSQEGHQGDPF</sequence>
<evidence type="ECO:0008006" key="2">
    <source>
        <dbReference type="Google" id="ProtNLM"/>
    </source>
</evidence>
<dbReference type="Gene3D" id="3.30.420.10">
    <property type="entry name" value="Ribonuclease H-like superfamily/Ribonuclease H"/>
    <property type="match status" value="1"/>
</dbReference>
<accession>A0A0P4VXW1</accession>
<dbReference type="PANTHER" id="PTHR46060">
    <property type="entry name" value="MARINER MOS1 TRANSPOSASE-LIKE PROTEIN"/>
    <property type="match status" value="1"/>
</dbReference>
<dbReference type="EMBL" id="GDRN01099512">
    <property type="protein sequence ID" value="JAI58752.1"/>
    <property type="molecule type" value="Transcribed_RNA"/>
</dbReference>
<dbReference type="InterPro" id="IPR036397">
    <property type="entry name" value="RNaseH_sf"/>
</dbReference>
<reference evidence="1" key="1">
    <citation type="submission" date="2015-09" db="EMBL/GenBank/DDBJ databases">
        <title>Scylla olivacea transcriptome.</title>
        <authorList>
            <person name="Ikhwanuddin M."/>
        </authorList>
    </citation>
    <scope>NUCLEOTIDE SEQUENCE</scope>
</reference>
<dbReference type="GO" id="GO:0003676">
    <property type="term" value="F:nucleic acid binding"/>
    <property type="evidence" value="ECO:0007669"/>
    <property type="project" value="InterPro"/>
</dbReference>
<dbReference type="Pfam" id="PF01359">
    <property type="entry name" value="Transposase_1"/>
    <property type="match status" value="1"/>
</dbReference>
<dbReference type="PANTHER" id="PTHR46060:SF1">
    <property type="entry name" value="MARINER MOS1 TRANSPOSASE-LIKE PROTEIN"/>
    <property type="match status" value="1"/>
</dbReference>
<dbReference type="AlphaFoldDB" id="A0A0P4VXW1"/>
<dbReference type="InterPro" id="IPR001888">
    <property type="entry name" value="Transposase_1"/>
</dbReference>
<dbReference type="EMBL" id="GDRN01099511">
    <property type="protein sequence ID" value="JAI58753.1"/>
    <property type="molecule type" value="Transcribed_RNA"/>
</dbReference>
<name>A0A0P4VXW1_SCYOL</name>
<protein>
    <recommendedName>
        <fullName evidence="2">Tc1-like transposase DDE domain-containing protein</fullName>
    </recommendedName>
</protein>
<dbReference type="InterPro" id="IPR052709">
    <property type="entry name" value="Transposase-MT_Hybrid"/>
</dbReference>
<evidence type="ECO:0000313" key="1">
    <source>
        <dbReference type="EMBL" id="JAI58753.1"/>
    </source>
</evidence>